<dbReference type="InterPro" id="IPR005788">
    <property type="entry name" value="PDI_thioredoxin-like_dom"/>
</dbReference>
<gene>
    <name evidence="14" type="ORF">DCAR_0522578</name>
</gene>
<evidence type="ECO:0000256" key="11">
    <source>
        <dbReference type="RuleBase" id="RU004208"/>
    </source>
</evidence>
<dbReference type="EMBL" id="CP093347">
    <property type="protein sequence ID" value="WOH03184.1"/>
    <property type="molecule type" value="Genomic_DNA"/>
</dbReference>
<keyword evidence="10" id="KW-0676">Redox-active center</keyword>
<name>A0AAF1B1K9_DAUCS</name>
<dbReference type="Pfam" id="PF24541">
    <property type="entry name" value="Thioredox_PDIA6_C"/>
    <property type="match status" value="1"/>
</dbReference>
<feature type="signal peptide" evidence="12">
    <location>
        <begin position="1"/>
        <end position="24"/>
    </location>
</feature>
<keyword evidence="6" id="KW-0677">Repeat</keyword>
<evidence type="ECO:0000256" key="7">
    <source>
        <dbReference type="ARBA" id="ARBA00022824"/>
    </source>
</evidence>
<keyword evidence="15" id="KW-1185">Reference proteome</keyword>
<evidence type="ECO:0000256" key="10">
    <source>
        <dbReference type="ARBA" id="ARBA00023284"/>
    </source>
</evidence>
<dbReference type="SUPFAM" id="SSF52833">
    <property type="entry name" value="Thioredoxin-like"/>
    <property type="match status" value="3"/>
</dbReference>
<evidence type="ECO:0000256" key="6">
    <source>
        <dbReference type="ARBA" id="ARBA00022737"/>
    </source>
</evidence>
<reference evidence="14" key="2">
    <citation type="submission" date="2022-03" db="EMBL/GenBank/DDBJ databases">
        <title>Draft title - Genomic analysis of global carrot germplasm unveils the trajectory of domestication and the origin of high carotenoid orange carrot.</title>
        <authorList>
            <person name="Iorizzo M."/>
            <person name="Ellison S."/>
            <person name="Senalik D."/>
            <person name="Macko-Podgorni A."/>
            <person name="Grzebelus D."/>
            <person name="Bostan H."/>
            <person name="Rolling W."/>
            <person name="Curaba J."/>
            <person name="Simon P."/>
        </authorList>
    </citation>
    <scope>NUCLEOTIDE SEQUENCE</scope>
    <source>
        <tissue evidence="14">Leaf</tissue>
    </source>
</reference>
<comment type="subcellular location">
    <subcellularLocation>
        <location evidence="2">Endoplasmic reticulum lumen</location>
    </subcellularLocation>
</comment>
<evidence type="ECO:0000256" key="1">
    <source>
        <dbReference type="ARBA" id="ARBA00001182"/>
    </source>
</evidence>
<dbReference type="PROSITE" id="PS51352">
    <property type="entry name" value="THIOREDOXIN_2"/>
    <property type="match status" value="2"/>
</dbReference>
<dbReference type="PRINTS" id="PR00421">
    <property type="entry name" value="THIOREDOXIN"/>
</dbReference>
<comment type="similarity">
    <text evidence="3 11">Belongs to the protein disulfide isomerase family.</text>
</comment>
<feature type="chain" id="PRO_5042128115" description="protein disulfide-isomerase" evidence="12">
    <location>
        <begin position="25"/>
        <end position="436"/>
    </location>
</feature>
<reference evidence="14" key="1">
    <citation type="journal article" date="2016" name="Nat. Genet.">
        <title>A high-quality carrot genome assembly provides new insights into carotenoid accumulation and asterid genome evolution.</title>
        <authorList>
            <person name="Iorizzo M."/>
            <person name="Ellison S."/>
            <person name="Senalik D."/>
            <person name="Zeng P."/>
            <person name="Satapoomin P."/>
            <person name="Huang J."/>
            <person name="Bowman M."/>
            <person name="Iovene M."/>
            <person name="Sanseverino W."/>
            <person name="Cavagnaro P."/>
            <person name="Yildiz M."/>
            <person name="Macko-Podgorni A."/>
            <person name="Moranska E."/>
            <person name="Grzebelus E."/>
            <person name="Grzebelus D."/>
            <person name="Ashrafi H."/>
            <person name="Zheng Z."/>
            <person name="Cheng S."/>
            <person name="Spooner D."/>
            <person name="Van Deynze A."/>
            <person name="Simon P."/>
        </authorList>
    </citation>
    <scope>NUCLEOTIDE SEQUENCE</scope>
    <source>
        <tissue evidence="14">Leaf</tissue>
    </source>
</reference>
<protein>
    <recommendedName>
        <fullName evidence="4">protein disulfide-isomerase</fullName>
        <ecNumber evidence="4">5.3.4.1</ecNumber>
    </recommendedName>
</protein>
<keyword evidence="7" id="KW-0256">Endoplasmic reticulum</keyword>
<dbReference type="AlphaFoldDB" id="A0AAF1B1K9"/>
<dbReference type="PANTHER" id="PTHR45815">
    <property type="entry name" value="PROTEIN DISULFIDE-ISOMERASE A6"/>
    <property type="match status" value="1"/>
</dbReference>
<dbReference type="GO" id="GO:0034976">
    <property type="term" value="P:response to endoplasmic reticulum stress"/>
    <property type="evidence" value="ECO:0007669"/>
    <property type="project" value="TreeGrafter"/>
</dbReference>
<dbReference type="EC" id="5.3.4.1" evidence="4"/>
<dbReference type="Proteomes" id="UP000077755">
    <property type="component" value="Chromosome 5"/>
</dbReference>
<dbReference type="PROSITE" id="PS00194">
    <property type="entry name" value="THIOREDOXIN_1"/>
    <property type="match status" value="2"/>
</dbReference>
<evidence type="ECO:0000259" key="13">
    <source>
        <dbReference type="PROSITE" id="PS51352"/>
    </source>
</evidence>
<proteinExistence type="inferred from homology"/>
<sequence>MHSSSSITLITFILLFLHSTSIDALYGSSSPVLQLTPDNFKSKVLNSNRVVLVEFFAPWCGHCKALTPIWEKAATILKGVATVAALDADAHKSLAQEYGTRGYPTIKVFLPGKPPVDYQGARDARAIVNFAAKQVKVLLKERLDGKETGKSSKKSSEKSAPTASVELNSLNFDDLVLKSKELWVVEFFAPWCGHCKKLAPEWKKASINLKGKVKLGHVDCEADKSLMSRFNVESFPTILVFGADKERPSIYDGARSASALESYALEQLEINMLPPEVTELTSQDVMEEKCGSAAICFVAFLPDILDSKAEGRNKYLELLLSVAEKFKMNPYSYVWAAAGNQPELEKQVGVGGYGYPALVALNVKKGAYKSLRSAFERDQIIEFIRNAGLGGKGNLQISATPEIVKTEPWDGKDGQILEEDEFSLEELMVEEAKDEL</sequence>
<feature type="domain" description="Thioredoxin" evidence="13">
    <location>
        <begin position="24"/>
        <end position="136"/>
    </location>
</feature>
<keyword evidence="5 12" id="KW-0732">Signal</keyword>
<dbReference type="InterPro" id="IPR013766">
    <property type="entry name" value="Thioredoxin_domain"/>
</dbReference>
<dbReference type="InterPro" id="IPR017937">
    <property type="entry name" value="Thioredoxin_CS"/>
</dbReference>
<dbReference type="CDD" id="cd02983">
    <property type="entry name" value="P5_C"/>
    <property type="match status" value="1"/>
</dbReference>
<dbReference type="InterPro" id="IPR036249">
    <property type="entry name" value="Thioredoxin-like_sf"/>
</dbReference>
<dbReference type="Gene3D" id="3.40.30.10">
    <property type="entry name" value="Glutaredoxin"/>
    <property type="match status" value="3"/>
</dbReference>
<organism evidence="14 15">
    <name type="scientific">Daucus carota subsp. sativus</name>
    <name type="common">Carrot</name>
    <dbReference type="NCBI Taxonomy" id="79200"/>
    <lineage>
        <taxon>Eukaryota</taxon>
        <taxon>Viridiplantae</taxon>
        <taxon>Streptophyta</taxon>
        <taxon>Embryophyta</taxon>
        <taxon>Tracheophyta</taxon>
        <taxon>Spermatophyta</taxon>
        <taxon>Magnoliopsida</taxon>
        <taxon>eudicotyledons</taxon>
        <taxon>Gunneridae</taxon>
        <taxon>Pentapetalae</taxon>
        <taxon>asterids</taxon>
        <taxon>campanulids</taxon>
        <taxon>Apiales</taxon>
        <taxon>Apiaceae</taxon>
        <taxon>Apioideae</taxon>
        <taxon>Scandiceae</taxon>
        <taxon>Daucinae</taxon>
        <taxon>Daucus</taxon>
        <taxon>Daucus sect. Daucus</taxon>
    </lineage>
</organism>
<dbReference type="Pfam" id="PF00085">
    <property type="entry name" value="Thioredoxin"/>
    <property type="match status" value="2"/>
</dbReference>
<evidence type="ECO:0000256" key="9">
    <source>
        <dbReference type="ARBA" id="ARBA00023235"/>
    </source>
</evidence>
<evidence type="ECO:0000256" key="8">
    <source>
        <dbReference type="ARBA" id="ARBA00023157"/>
    </source>
</evidence>
<evidence type="ECO:0000256" key="5">
    <source>
        <dbReference type="ARBA" id="ARBA00022729"/>
    </source>
</evidence>
<keyword evidence="9" id="KW-0413">Isomerase</keyword>
<dbReference type="GO" id="GO:0003756">
    <property type="term" value="F:protein disulfide isomerase activity"/>
    <property type="evidence" value="ECO:0007669"/>
    <property type="project" value="UniProtKB-EC"/>
</dbReference>
<dbReference type="InterPro" id="IPR057305">
    <property type="entry name" value="Thioredox_PDIA6_C"/>
</dbReference>
<dbReference type="CDD" id="cd03001">
    <property type="entry name" value="PDI_a_P5"/>
    <property type="match status" value="2"/>
</dbReference>
<feature type="domain" description="Thioredoxin" evidence="13">
    <location>
        <begin position="149"/>
        <end position="270"/>
    </location>
</feature>
<evidence type="ECO:0000256" key="12">
    <source>
        <dbReference type="SAM" id="SignalP"/>
    </source>
</evidence>
<dbReference type="PANTHER" id="PTHR45815:SF3">
    <property type="entry name" value="PROTEIN DISULFIDE-ISOMERASE A6"/>
    <property type="match status" value="1"/>
</dbReference>
<dbReference type="GO" id="GO:0015035">
    <property type="term" value="F:protein-disulfide reductase activity"/>
    <property type="evidence" value="ECO:0007669"/>
    <property type="project" value="TreeGrafter"/>
</dbReference>
<accession>A0AAF1B1K9</accession>
<evidence type="ECO:0000256" key="2">
    <source>
        <dbReference type="ARBA" id="ARBA00004319"/>
    </source>
</evidence>
<dbReference type="NCBIfam" id="TIGR01126">
    <property type="entry name" value="pdi_dom"/>
    <property type="match status" value="2"/>
</dbReference>
<evidence type="ECO:0000256" key="3">
    <source>
        <dbReference type="ARBA" id="ARBA00006347"/>
    </source>
</evidence>
<dbReference type="KEGG" id="dcr:108220273"/>
<keyword evidence="8" id="KW-1015">Disulfide bond</keyword>
<dbReference type="FunFam" id="3.40.30.10:FF:000050">
    <property type="entry name" value="protein disulfide-isomerase A6 isoform X1"/>
    <property type="match status" value="1"/>
</dbReference>
<comment type="catalytic activity">
    <reaction evidence="1">
        <text>Catalyzes the rearrangement of -S-S- bonds in proteins.</text>
        <dbReference type="EC" id="5.3.4.1"/>
    </reaction>
</comment>
<evidence type="ECO:0000313" key="15">
    <source>
        <dbReference type="Proteomes" id="UP000077755"/>
    </source>
</evidence>
<dbReference type="GO" id="GO:0005788">
    <property type="term" value="C:endoplasmic reticulum lumen"/>
    <property type="evidence" value="ECO:0007669"/>
    <property type="project" value="UniProtKB-SubCell"/>
</dbReference>
<evidence type="ECO:0000313" key="14">
    <source>
        <dbReference type="EMBL" id="WOH03184.1"/>
    </source>
</evidence>
<evidence type="ECO:0000256" key="4">
    <source>
        <dbReference type="ARBA" id="ARBA00012723"/>
    </source>
</evidence>